<evidence type="ECO:0000313" key="2">
    <source>
        <dbReference type="EMBL" id="MBC8610533.1"/>
    </source>
</evidence>
<comment type="caution">
    <text evidence="2">The sequence shown here is derived from an EMBL/GenBank/DDBJ whole genome shotgun (WGS) entry which is preliminary data.</text>
</comment>
<reference evidence="2" key="1">
    <citation type="submission" date="2020-08" db="EMBL/GenBank/DDBJ databases">
        <title>Genome public.</title>
        <authorList>
            <person name="Liu C."/>
            <person name="Sun Q."/>
        </authorList>
    </citation>
    <scope>NUCLEOTIDE SEQUENCE</scope>
    <source>
        <strain evidence="2">NSJ-15</strain>
    </source>
</reference>
<dbReference type="EMBL" id="JACRTL010000002">
    <property type="protein sequence ID" value="MBC8610533.1"/>
    <property type="molecule type" value="Genomic_DNA"/>
</dbReference>
<accession>A0A8J6P3M1</accession>
<feature type="domain" description="Cupin type-2" evidence="1">
    <location>
        <begin position="39"/>
        <end position="101"/>
    </location>
</feature>
<dbReference type="RefSeq" id="WP_187536348.1">
    <property type="nucleotide sequence ID" value="NZ_JACRTL010000002.1"/>
</dbReference>
<protein>
    <submittedName>
        <fullName evidence="2">Cupin domain-containing protein</fullName>
    </submittedName>
</protein>
<dbReference type="SUPFAM" id="SSF51182">
    <property type="entry name" value="RmlC-like cupins"/>
    <property type="match status" value="1"/>
</dbReference>
<dbReference type="InterPro" id="IPR014710">
    <property type="entry name" value="RmlC-like_jellyroll"/>
</dbReference>
<sequence>MNLFSFDGITGFEEEVTQVLFESPSVRVERIISSGQKSPPGFWYDQEETEWVSVLQGRAVLGIEEQTVILEAGDTLLLKAHCRHRILETSAEPKCVWLCVFSKD</sequence>
<dbReference type="InterPro" id="IPR013096">
    <property type="entry name" value="Cupin_2"/>
</dbReference>
<keyword evidence="3" id="KW-1185">Reference proteome</keyword>
<evidence type="ECO:0000259" key="1">
    <source>
        <dbReference type="Pfam" id="PF07883"/>
    </source>
</evidence>
<proteinExistence type="predicted"/>
<dbReference type="Pfam" id="PF07883">
    <property type="entry name" value="Cupin_2"/>
    <property type="match status" value="1"/>
</dbReference>
<dbReference type="Proteomes" id="UP000632659">
    <property type="component" value="Unassembled WGS sequence"/>
</dbReference>
<dbReference type="Gene3D" id="2.60.120.10">
    <property type="entry name" value="Jelly Rolls"/>
    <property type="match status" value="1"/>
</dbReference>
<evidence type="ECO:0000313" key="3">
    <source>
        <dbReference type="Proteomes" id="UP000632659"/>
    </source>
</evidence>
<organism evidence="2 3">
    <name type="scientific">Massiliimalia timonensis</name>
    <dbReference type="NCBI Taxonomy" id="1987501"/>
    <lineage>
        <taxon>Bacteria</taxon>
        <taxon>Bacillati</taxon>
        <taxon>Bacillota</taxon>
        <taxon>Clostridia</taxon>
        <taxon>Eubacteriales</taxon>
        <taxon>Oscillospiraceae</taxon>
        <taxon>Massiliimalia</taxon>
    </lineage>
</organism>
<gene>
    <name evidence="2" type="ORF">H8702_05280</name>
</gene>
<dbReference type="AlphaFoldDB" id="A0A8J6P3M1"/>
<name>A0A8J6P3M1_9FIRM</name>
<dbReference type="CDD" id="cd06981">
    <property type="entry name" value="cupin_reut_a1446"/>
    <property type="match status" value="1"/>
</dbReference>
<dbReference type="InterPro" id="IPR011051">
    <property type="entry name" value="RmlC_Cupin_sf"/>
</dbReference>